<dbReference type="GO" id="GO:0005737">
    <property type="term" value="C:cytoplasm"/>
    <property type="evidence" value="ECO:0007669"/>
    <property type="project" value="InterPro"/>
</dbReference>
<accession>A0A1H2PP49</accession>
<dbReference type="GO" id="GO:0006935">
    <property type="term" value="P:chemotaxis"/>
    <property type="evidence" value="ECO:0007669"/>
    <property type="project" value="UniProtKB-UniRule"/>
</dbReference>
<dbReference type="Pfam" id="PF01339">
    <property type="entry name" value="CheB_methylest"/>
    <property type="match status" value="1"/>
</dbReference>
<evidence type="ECO:0000256" key="3">
    <source>
        <dbReference type="ARBA" id="ARBA00048267"/>
    </source>
</evidence>
<dbReference type="CDD" id="cd16433">
    <property type="entry name" value="CheB"/>
    <property type="match status" value="1"/>
</dbReference>
<dbReference type="GO" id="GO:0000156">
    <property type="term" value="F:phosphorelay response regulator activity"/>
    <property type="evidence" value="ECO:0007669"/>
    <property type="project" value="InterPro"/>
</dbReference>
<evidence type="ECO:0000313" key="7">
    <source>
        <dbReference type="Proteomes" id="UP000243719"/>
    </source>
</evidence>
<keyword evidence="1 4" id="KW-0378">Hydrolase</keyword>
<keyword evidence="7" id="KW-1185">Reference proteome</keyword>
<dbReference type="PANTHER" id="PTHR42872">
    <property type="entry name" value="PROTEIN-GLUTAMATE METHYLESTERASE/PROTEIN-GLUTAMINE GLUTAMINASE"/>
    <property type="match status" value="1"/>
</dbReference>
<proteinExistence type="predicted"/>
<dbReference type="InterPro" id="IPR000673">
    <property type="entry name" value="Sig_transdc_resp-reg_Me-estase"/>
</dbReference>
<dbReference type="Gene3D" id="3.40.50.180">
    <property type="entry name" value="Methylesterase CheB, C-terminal domain"/>
    <property type="match status" value="1"/>
</dbReference>
<dbReference type="GO" id="GO:0008984">
    <property type="term" value="F:protein-glutamate methylesterase activity"/>
    <property type="evidence" value="ECO:0007669"/>
    <property type="project" value="UniProtKB-EC"/>
</dbReference>
<dbReference type="EC" id="3.1.1.61" evidence="2"/>
<feature type="active site" evidence="4">
    <location>
        <position position="50"/>
    </location>
</feature>
<dbReference type="InterPro" id="IPR035909">
    <property type="entry name" value="CheB_C"/>
</dbReference>
<dbReference type="PANTHER" id="PTHR42872:SF6">
    <property type="entry name" value="PROTEIN-GLUTAMATE METHYLESTERASE_PROTEIN-GLUTAMINE GLUTAMINASE"/>
    <property type="match status" value="1"/>
</dbReference>
<evidence type="ECO:0000259" key="5">
    <source>
        <dbReference type="PROSITE" id="PS50122"/>
    </source>
</evidence>
<dbReference type="RefSeq" id="WP_091907630.1">
    <property type="nucleotide sequence ID" value="NZ_FNLO01000005.1"/>
</dbReference>
<keyword evidence="4" id="KW-0145">Chemotaxis</keyword>
<protein>
    <recommendedName>
        <fullName evidence="2">protein-glutamate methylesterase</fullName>
        <ecNumber evidence="2">3.1.1.61</ecNumber>
    </recommendedName>
</protein>
<comment type="catalytic activity">
    <reaction evidence="3">
        <text>[protein]-L-glutamate 5-O-methyl ester + H2O = L-glutamyl-[protein] + methanol + H(+)</text>
        <dbReference type="Rhea" id="RHEA:23236"/>
        <dbReference type="Rhea" id="RHEA-COMP:10208"/>
        <dbReference type="Rhea" id="RHEA-COMP:10311"/>
        <dbReference type="ChEBI" id="CHEBI:15377"/>
        <dbReference type="ChEBI" id="CHEBI:15378"/>
        <dbReference type="ChEBI" id="CHEBI:17790"/>
        <dbReference type="ChEBI" id="CHEBI:29973"/>
        <dbReference type="ChEBI" id="CHEBI:82795"/>
        <dbReference type="EC" id="3.1.1.61"/>
    </reaction>
</comment>
<evidence type="ECO:0000256" key="2">
    <source>
        <dbReference type="ARBA" id="ARBA00039140"/>
    </source>
</evidence>
<dbReference type="Proteomes" id="UP000243719">
    <property type="component" value="Unassembled WGS sequence"/>
</dbReference>
<dbReference type="SUPFAM" id="SSF52738">
    <property type="entry name" value="Methylesterase CheB, C-terminal domain"/>
    <property type="match status" value="1"/>
</dbReference>
<organism evidence="6 7">
    <name type="scientific">Chitinasiproducens palmae</name>
    <dbReference type="NCBI Taxonomy" id="1770053"/>
    <lineage>
        <taxon>Bacteria</taxon>
        <taxon>Pseudomonadati</taxon>
        <taxon>Pseudomonadota</taxon>
        <taxon>Betaproteobacteria</taxon>
        <taxon>Burkholderiales</taxon>
        <taxon>Burkholderiaceae</taxon>
        <taxon>Chitinasiproducens</taxon>
    </lineage>
</organism>
<sequence length="203" mass="21468">MSTEHKTWLPTAKRVDAVVIGASAGGVEALGVLLPRLPAVLPVAIIVVVHVPPDGRGELARLFDERCGARVLEPGDKEPALPGAIYFAPAGYHLLLEQDKVFSLSVDEPVNYSRPSIDVLFESASWTYGARLLGVLLTGASADGASGLRTIRQGGGHAWVQSPETARAAVMPQAAIDQDAADEILTLPQMAERLIEAFGRGRA</sequence>
<reference evidence="7" key="1">
    <citation type="submission" date="2016-09" db="EMBL/GenBank/DDBJ databases">
        <authorList>
            <person name="Varghese N."/>
            <person name="Submissions S."/>
        </authorList>
    </citation>
    <scope>NUCLEOTIDE SEQUENCE [LARGE SCALE GENOMIC DNA]</scope>
    <source>
        <strain evidence="7">JS23</strain>
    </source>
</reference>
<name>A0A1H2PP49_9BURK</name>
<evidence type="ECO:0000256" key="4">
    <source>
        <dbReference type="PROSITE-ProRule" id="PRU00050"/>
    </source>
</evidence>
<feature type="active site" evidence="4">
    <location>
        <position position="23"/>
    </location>
</feature>
<dbReference type="AlphaFoldDB" id="A0A1H2PP49"/>
<feature type="domain" description="CheB-type methylesterase" evidence="5">
    <location>
        <begin position="10"/>
        <end position="201"/>
    </location>
</feature>
<feature type="active site" evidence="4">
    <location>
        <position position="143"/>
    </location>
</feature>
<dbReference type="EMBL" id="FNLO01000005">
    <property type="protein sequence ID" value="SDV48466.1"/>
    <property type="molecule type" value="Genomic_DNA"/>
</dbReference>
<dbReference type="STRING" id="1770053.SAMN05216551_105114"/>
<dbReference type="PROSITE" id="PS50122">
    <property type="entry name" value="CHEB"/>
    <property type="match status" value="1"/>
</dbReference>
<evidence type="ECO:0000256" key="1">
    <source>
        <dbReference type="ARBA" id="ARBA00022801"/>
    </source>
</evidence>
<dbReference type="OrthoDB" id="9791760at2"/>
<gene>
    <name evidence="6" type="ORF">SAMN05216551_105114</name>
</gene>
<evidence type="ECO:0000313" key="6">
    <source>
        <dbReference type="EMBL" id="SDV48466.1"/>
    </source>
</evidence>